<dbReference type="PROSITE" id="PS51188">
    <property type="entry name" value="ZF_CR"/>
    <property type="match status" value="1"/>
</dbReference>
<dbReference type="SUPFAM" id="SSF49493">
    <property type="entry name" value="HSP40/DnaJ peptide-binding domain"/>
    <property type="match status" value="2"/>
</dbReference>
<dbReference type="AlphaFoldDB" id="A0A1G4JJH2"/>
<keyword evidence="11" id="KW-1185">Reference proteome</keyword>
<dbReference type="CDD" id="cd10719">
    <property type="entry name" value="DnaJ_zf"/>
    <property type="match status" value="1"/>
</dbReference>
<dbReference type="OrthoDB" id="550424at2759"/>
<dbReference type="GO" id="GO:0005741">
    <property type="term" value="C:mitochondrial outer membrane"/>
    <property type="evidence" value="ECO:0007669"/>
    <property type="project" value="EnsemblFungi"/>
</dbReference>
<dbReference type="GO" id="GO:0030150">
    <property type="term" value="P:protein import into mitochondrial matrix"/>
    <property type="evidence" value="ECO:0007669"/>
    <property type="project" value="EnsemblFungi"/>
</dbReference>
<dbReference type="PROSITE" id="PS50076">
    <property type="entry name" value="DNAJ_2"/>
    <property type="match status" value="1"/>
</dbReference>
<dbReference type="GO" id="GO:0001671">
    <property type="term" value="F:ATPase activator activity"/>
    <property type="evidence" value="ECO:0007669"/>
    <property type="project" value="EnsemblFungi"/>
</dbReference>
<dbReference type="GO" id="GO:0008270">
    <property type="term" value="F:zinc ion binding"/>
    <property type="evidence" value="ECO:0007669"/>
    <property type="project" value="UniProtKB-KW"/>
</dbReference>
<dbReference type="Proteomes" id="UP000190274">
    <property type="component" value="Chromosome F"/>
</dbReference>
<dbReference type="Gene3D" id="1.10.287.110">
    <property type="entry name" value="DnaJ domain"/>
    <property type="match status" value="1"/>
</dbReference>
<dbReference type="InterPro" id="IPR001623">
    <property type="entry name" value="DnaJ_domain"/>
</dbReference>
<dbReference type="SUPFAM" id="SSF46565">
    <property type="entry name" value="Chaperone J-domain"/>
    <property type="match status" value="1"/>
</dbReference>
<dbReference type="PRINTS" id="PR00625">
    <property type="entry name" value="JDOMAIN"/>
</dbReference>
<feature type="domain" description="J" evidence="8">
    <location>
        <begin position="2"/>
        <end position="70"/>
    </location>
</feature>
<keyword evidence="4 6" id="KW-0862">Zinc</keyword>
<dbReference type="PANTHER" id="PTHR43888">
    <property type="entry name" value="DNAJ-LIKE-2, ISOFORM A-RELATED"/>
    <property type="match status" value="1"/>
</dbReference>
<sequence length="414" mass="45902">MDPYSTLGLTSDASQEDIKKAYRRLALQHHPDKVSDESLREESEVKFKEVAAAYEILSDPEKRHNYDTYGDANGYENDYQDGDFASFFGNFANGGRGGGAYDDGNGSTYRTSRTADAHVALKLSMQELYSGRSVRFQSKRNVVCGRCEGSGIRKKARHAANCAQCEGSGMKERLRRVGPGFVTREQVQCDGCKGLGKQLRSDDMCKKCHGKRVTSEAKSLSVYIPRGSRHLDMVVLTGEADQEPGKTPGDLIFDINEDSTTSKLERRGQDLYTSMNISLADALCGFEKDVCVHLDGRVIRLKIPTGQVLRPGNFICLKNEGWPLSDQGDKFGDMYVRVEIEFPPDNWFSERKDLQTLRNILPQSGTSSAAASSQNADPANTEYPSNFSIIKHSDDLPTYISEEPQPEGPQCAQQ</sequence>
<evidence type="ECO:0000256" key="6">
    <source>
        <dbReference type="PROSITE-ProRule" id="PRU00546"/>
    </source>
</evidence>
<reference evidence="10 11" key="1">
    <citation type="submission" date="2016-03" db="EMBL/GenBank/DDBJ databases">
        <authorList>
            <person name="Devillers H."/>
        </authorList>
    </citation>
    <scope>NUCLEOTIDE SEQUENCE [LARGE SCALE GENOMIC DNA]</scope>
    <source>
        <strain evidence="10">CBS 10888</strain>
    </source>
</reference>
<evidence type="ECO:0000256" key="1">
    <source>
        <dbReference type="ARBA" id="ARBA00022723"/>
    </source>
</evidence>
<dbReference type="InterPro" id="IPR008971">
    <property type="entry name" value="HSP40/DnaJ_pept-bd"/>
</dbReference>
<dbReference type="Pfam" id="PF00226">
    <property type="entry name" value="DnaJ"/>
    <property type="match status" value="1"/>
</dbReference>
<feature type="zinc finger region" description="CR-type" evidence="6">
    <location>
        <begin position="131"/>
        <end position="217"/>
    </location>
</feature>
<gene>
    <name evidence="10" type="ORF">LADA_0F03312G</name>
</gene>
<dbReference type="PROSITE" id="PS00636">
    <property type="entry name" value="DNAJ_1"/>
    <property type="match status" value="1"/>
</dbReference>
<dbReference type="GO" id="GO:0030544">
    <property type="term" value="F:Hsp70 protein binding"/>
    <property type="evidence" value="ECO:0007669"/>
    <property type="project" value="InterPro"/>
</dbReference>
<protein>
    <submittedName>
        <fullName evidence="10">LADA_0F03312g1_1</fullName>
    </submittedName>
</protein>
<feature type="compositionally biased region" description="Low complexity" evidence="7">
    <location>
        <begin position="364"/>
        <end position="379"/>
    </location>
</feature>
<dbReference type="InterPro" id="IPR018253">
    <property type="entry name" value="DnaJ_domain_CS"/>
</dbReference>
<dbReference type="InterPro" id="IPR036410">
    <property type="entry name" value="HSP_DnaJ_Cys-rich_dom_sf"/>
</dbReference>
<keyword evidence="1 6" id="KW-0479">Metal-binding</keyword>
<dbReference type="InterPro" id="IPR002939">
    <property type="entry name" value="DnaJ_C"/>
</dbReference>
<accession>A0A1G4JJH2</accession>
<dbReference type="STRING" id="1266660.A0A1G4JJH2"/>
<evidence type="ECO:0000256" key="3">
    <source>
        <dbReference type="ARBA" id="ARBA00022771"/>
    </source>
</evidence>
<dbReference type="InterPro" id="IPR036869">
    <property type="entry name" value="J_dom_sf"/>
</dbReference>
<dbReference type="GO" id="GO:0051082">
    <property type="term" value="F:unfolded protein binding"/>
    <property type="evidence" value="ECO:0007669"/>
    <property type="project" value="InterPro"/>
</dbReference>
<feature type="domain" description="CR-type" evidence="9">
    <location>
        <begin position="131"/>
        <end position="217"/>
    </location>
</feature>
<dbReference type="SUPFAM" id="SSF57938">
    <property type="entry name" value="DnaJ/Hsp40 cysteine-rich domain"/>
    <property type="match status" value="1"/>
</dbReference>
<dbReference type="InterPro" id="IPR001305">
    <property type="entry name" value="HSP_DnaJ_Cys-rich_dom"/>
</dbReference>
<keyword evidence="3 6" id="KW-0863">Zinc-finger</keyword>
<dbReference type="Pfam" id="PF00684">
    <property type="entry name" value="DnaJ_CXXCXGXG"/>
    <property type="match status" value="1"/>
</dbReference>
<dbReference type="SMART" id="SM00271">
    <property type="entry name" value="DnaJ"/>
    <property type="match status" value="1"/>
</dbReference>
<proteinExistence type="predicted"/>
<evidence type="ECO:0000256" key="7">
    <source>
        <dbReference type="SAM" id="MobiDB-lite"/>
    </source>
</evidence>
<dbReference type="EMBL" id="LT598458">
    <property type="protein sequence ID" value="SCU90329.1"/>
    <property type="molecule type" value="Genomic_DNA"/>
</dbReference>
<evidence type="ECO:0000313" key="10">
    <source>
        <dbReference type="EMBL" id="SCU90329.1"/>
    </source>
</evidence>
<dbReference type="CDD" id="cd06257">
    <property type="entry name" value="DnaJ"/>
    <property type="match status" value="1"/>
</dbReference>
<dbReference type="Gene3D" id="2.10.230.10">
    <property type="entry name" value="Heat shock protein DnaJ, cysteine-rich domain"/>
    <property type="match status" value="1"/>
</dbReference>
<keyword evidence="2" id="KW-0677">Repeat</keyword>
<evidence type="ECO:0000256" key="4">
    <source>
        <dbReference type="ARBA" id="ARBA00022833"/>
    </source>
</evidence>
<dbReference type="Pfam" id="PF01556">
    <property type="entry name" value="DnaJ_C"/>
    <property type="match status" value="1"/>
</dbReference>
<feature type="region of interest" description="Disordered" evidence="7">
    <location>
        <begin position="364"/>
        <end position="414"/>
    </location>
</feature>
<dbReference type="GO" id="GO:0006457">
    <property type="term" value="P:protein folding"/>
    <property type="evidence" value="ECO:0007669"/>
    <property type="project" value="InterPro"/>
</dbReference>
<dbReference type="FunFam" id="2.10.230.10:FF:000001">
    <property type="entry name" value="DnaJ subfamily A member 2"/>
    <property type="match status" value="1"/>
</dbReference>
<dbReference type="Gene3D" id="2.60.260.20">
    <property type="entry name" value="Urease metallochaperone UreE, N-terminal domain"/>
    <property type="match status" value="2"/>
</dbReference>
<name>A0A1G4JJH2_9SACH</name>
<evidence type="ECO:0000256" key="2">
    <source>
        <dbReference type="ARBA" id="ARBA00022737"/>
    </source>
</evidence>
<dbReference type="CDD" id="cd10747">
    <property type="entry name" value="DnaJ_C"/>
    <property type="match status" value="1"/>
</dbReference>
<evidence type="ECO:0000259" key="9">
    <source>
        <dbReference type="PROSITE" id="PS51188"/>
    </source>
</evidence>
<evidence type="ECO:0000256" key="5">
    <source>
        <dbReference type="ARBA" id="ARBA00023186"/>
    </source>
</evidence>
<dbReference type="InterPro" id="IPR044713">
    <property type="entry name" value="DNJA1/2-like"/>
</dbReference>
<dbReference type="FunFam" id="2.60.260.20:FF:000003">
    <property type="entry name" value="DnaJ subfamily A member 2"/>
    <property type="match status" value="1"/>
</dbReference>
<evidence type="ECO:0000259" key="8">
    <source>
        <dbReference type="PROSITE" id="PS50076"/>
    </source>
</evidence>
<organism evidence="10 11">
    <name type="scientific">Lachancea dasiensis</name>
    <dbReference type="NCBI Taxonomy" id="1072105"/>
    <lineage>
        <taxon>Eukaryota</taxon>
        <taxon>Fungi</taxon>
        <taxon>Dikarya</taxon>
        <taxon>Ascomycota</taxon>
        <taxon>Saccharomycotina</taxon>
        <taxon>Saccharomycetes</taxon>
        <taxon>Saccharomycetales</taxon>
        <taxon>Saccharomycetaceae</taxon>
        <taxon>Lachancea</taxon>
    </lineage>
</organism>
<keyword evidence="5" id="KW-0143">Chaperone</keyword>
<evidence type="ECO:0000313" key="11">
    <source>
        <dbReference type="Proteomes" id="UP000190274"/>
    </source>
</evidence>